<evidence type="ECO:0000313" key="2">
    <source>
        <dbReference type="EMBL" id="KAG0590192.1"/>
    </source>
</evidence>
<feature type="region of interest" description="Disordered" evidence="1">
    <location>
        <begin position="1"/>
        <end position="40"/>
    </location>
</feature>
<proteinExistence type="predicted"/>
<organism evidence="2 3">
    <name type="scientific">Ceratodon purpureus</name>
    <name type="common">Fire moss</name>
    <name type="synonym">Dicranum purpureum</name>
    <dbReference type="NCBI Taxonomy" id="3225"/>
    <lineage>
        <taxon>Eukaryota</taxon>
        <taxon>Viridiplantae</taxon>
        <taxon>Streptophyta</taxon>
        <taxon>Embryophyta</taxon>
        <taxon>Bryophyta</taxon>
        <taxon>Bryophytina</taxon>
        <taxon>Bryopsida</taxon>
        <taxon>Dicranidae</taxon>
        <taxon>Pseudoditrichales</taxon>
        <taxon>Ditrichaceae</taxon>
        <taxon>Ceratodon</taxon>
    </lineage>
</organism>
<gene>
    <name evidence="2" type="ORF">KC19_1G079800</name>
</gene>
<reference evidence="2" key="1">
    <citation type="submission" date="2020-06" db="EMBL/GenBank/DDBJ databases">
        <title>WGS assembly of Ceratodon purpureus strain R40.</title>
        <authorList>
            <person name="Carey S.B."/>
            <person name="Jenkins J."/>
            <person name="Shu S."/>
            <person name="Lovell J.T."/>
            <person name="Sreedasyam A."/>
            <person name="Maumus F."/>
            <person name="Tiley G.P."/>
            <person name="Fernandez-Pozo N."/>
            <person name="Barry K."/>
            <person name="Chen C."/>
            <person name="Wang M."/>
            <person name="Lipzen A."/>
            <person name="Daum C."/>
            <person name="Saski C.A."/>
            <person name="Payton A.C."/>
            <person name="Mcbreen J.C."/>
            <person name="Conrad R.E."/>
            <person name="Kollar L.M."/>
            <person name="Olsson S."/>
            <person name="Huttunen S."/>
            <person name="Landis J.B."/>
            <person name="Wickett N.J."/>
            <person name="Johnson M.G."/>
            <person name="Rensing S.A."/>
            <person name="Grimwood J."/>
            <person name="Schmutz J."/>
            <person name="Mcdaniel S.F."/>
        </authorList>
    </citation>
    <scope>NUCLEOTIDE SEQUENCE</scope>
    <source>
        <strain evidence="2">R40</strain>
    </source>
</reference>
<feature type="compositionally biased region" description="Polar residues" evidence="1">
    <location>
        <begin position="1"/>
        <end position="14"/>
    </location>
</feature>
<dbReference type="EMBL" id="CM026421">
    <property type="protein sequence ID" value="KAG0590192.1"/>
    <property type="molecule type" value="Genomic_DNA"/>
</dbReference>
<keyword evidence="3" id="KW-1185">Reference proteome</keyword>
<feature type="region of interest" description="Disordered" evidence="1">
    <location>
        <begin position="68"/>
        <end position="92"/>
    </location>
</feature>
<comment type="caution">
    <text evidence="2">The sequence shown here is derived from an EMBL/GenBank/DDBJ whole genome shotgun (WGS) entry which is preliminary data.</text>
</comment>
<evidence type="ECO:0000313" key="3">
    <source>
        <dbReference type="Proteomes" id="UP000822688"/>
    </source>
</evidence>
<dbReference type="Proteomes" id="UP000822688">
    <property type="component" value="Chromosome 1"/>
</dbReference>
<accession>A0A8T0J4N3</accession>
<dbReference type="AlphaFoldDB" id="A0A8T0J4N3"/>
<name>A0A8T0J4N3_CERPU</name>
<sequence>MSEGSPTSTNTKNEVLSGESRDGGPTASSSQSDKHQNTLLQKCVRCDERQMSIGMERRKNTLKWLLQSPEASQEEEPESSLAPVGGPTKEKPHVGFRYGSLKEDARPGPLCKSCFAKETVGKTVVYIAFWYLAYALLEGYKTSKIGERLANFPAPRLLQALFFLTQAGISALFRQTKWGRKPSPIAGISWRSYFLRVVPPGIANAIDINIAIPHPSIPDSCTALSKSATPFLVLLMTYAFHLEIPTIKLTTSITSFTTGTLLAVGRALNHSFGLTEFALHAAVSVVTAFRWTGTQILLQVCYHP</sequence>
<protein>
    <submittedName>
        <fullName evidence="2">Uncharacterized protein</fullName>
    </submittedName>
</protein>
<evidence type="ECO:0000256" key="1">
    <source>
        <dbReference type="SAM" id="MobiDB-lite"/>
    </source>
</evidence>